<dbReference type="RefSeq" id="WP_016706581.1">
    <property type="nucleotide sequence ID" value="NZ_JAVIFY010000001.1"/>
</dbReference>
<dbReference type="PANTHER" id="PTHR42756:SF1">
    <property type="entry name" value="TRANSCRIPTIONAL REPRESSOR OF EMRAB OPERON"/>
    <property type="match status" value="1"/>
</dbReference>
<dbReference type="PROSITE" id="PS50995">
    <property type="entry name" value="HTH_MARR_2"/>
    <property type="match status" value="1"/>
</dbReference>
<name>A0ABU1B679_PSEHA</name>
<evidence type="ECO:0000313" key="6">
    <source>
        <dbReference type="Proteomes" id="UP001226574"/>
    </source>
</evidence>
<evidence type="ECO:0000259" key="4">
    <source>
        <dbReference type="PROSITE" id="PS50995"/>
    </source>
</evidence>
<reference evidence="5 6" key="1">
    <citation type="submission" date="2023-08" db="EMBL/GenBank/DDBJ databases">
        <title>Pseudoalteromonas haloplanktis LL1 genome.</title>
        <authorList>
            <person name="Wu S."/>
        </authorList>
    </citation>
    <scope>NUCLEOTIDE SEQUENCE [LARGE SCALE GENOMIC DNA]</scope>
    <source>
        <strain evidence="5 6">LL1</strain>
    </source>
</reference>
<dbReference type="InterPro" id="IPR036390">
    <property type="entry name" value="WH_DNA-bd_sf"/>
</dbReference>
<keyword evidence="6" id="KW-1185">Reference proteome</keyword>
<protein>
    <submittedName>
        <fullName evidence="5">MarR family transcriptional regulator</fullName>
    </submittedName>
</protein>
<evidence type="ECO:0000313" key="5">
    <source>
        <dbReference type="EMBL" id="MDQ9090078.1"/>
    </source>
</evidence>
<evidence type="ECO:0000256" key="2">
    <source>
        <dbReference type="ARBA" id="ARBA00023125"/>
    </source>
</evidence>
<dbReference type="SMART" id="SM00347">
    <property type="entry name" value="HTH_MARR"/>
    <property type="match status" value="1"/>
</dbReference>
<dbReference type="InterPro" id="IPR036388">
    <property type="entry name" value="WH-like_DNA-bd_sf"/>
</dbReference>
<evidence type="ECO:0000256" key="3">
    <source>
        <dbReference type="ARBA" id="ARBA00023163"/>
    </source>
</evidence>
<dbReference type="EMBL" id="JAVIFY010000001">
    <property type="protein sequence ID" value="MDQ9090078.1"/>
    <property type="molecule type" value="Genomic_DNA"/>
</dbReference>
<gene>
    <name evidence="5" type="ORF">RC083_00585</name>
</gene>
<dbReference type="Gene3D" id="1.10.10.10">
    <property type="entry name" value="Winged helix-like DNA-binding domain superfamily/Winged helix DNA-binding domain"/>
    <property type="match status" value="1"/>
</dbReference>
<keyword evidence="1" id="KW-0805">Transcription regulation</keyword>
<dbReference type="Proteomes" id="UP001226574">
    <property type="component" value="Unassembled WGS sequence"/>
</dbReference>
<keyword evidence="2" id="KW-0238">DNA-binding</keyword>
<comment type="caution">
    <text evidence="5">The sequence shown here is derived from an EMBL/GenBank/DDBJ whole genome shotgun (WGS) entry which is preliminary data.</text>
</comment>
<dbReference type="SUPFAM" id="SSF46785">
    <property type="entry name" value="Winged helix' DNA-binding domain"/>
    <property type="match status" value="1"/>
</dbReference>
<feature type="domain" description="HTH marR-type" evidence="4">
    <location>
        <begin position="3"/>
        <end position="137"/>
    </location>
</feature>
<proteinExistence type="predicted"/>
<dbReference type="PANTHER" id="PTHR42756">
    <property type="entry name" value="TRANSCRIPTIONAL REGULATOR, MARR"/>
    <property type="match status" value="1"/>
</dbReference>
<dbReference type="InterPro" id="IPR000835">
    <property type="entry name" value="HTH_MarR-typ"/>
</dbReference>
<dbReference type="Pfam" id="PF12802">
    <property type="entry name" value="MarR_2"/>
    <property type="match status" value="1"/>
</dbReference>
<accession>A0ABU1B679</accession>
<organism evidence="5 6">
    <name type="scientific">Pseudoalteromonas haloplanktis</name>
    <name type="common">Alteromonas haloplanktis</name>
    <dbReference type="NCBI Taxonomy" id="228"/>
    <lineage>
        <taxon>Bacteria</taxon>
        <taxon>Pseudomonadati</taxon>
        <taxon>Pseudomonadota</taxon>
        <taxon>Gammaproteobacteria</taxon>
        <taxon>Alteromonadales</taxon>
        <taxon>Pseudoalteromonadaceae</taxon>
        <taxon>Pseudoalteromonas</taxon>
    </lineage>
</organism>
<keyword evidence="3" id="KW-0804">Transcription</keyword>
<evidence type="ECO:0000256" key="1">
    <source>
        <dbReference type="ARBA" id="ARBA00023015"/>
    </source>
</evidence>
<sequence>MPQQNLASTLFTLTQSYRLIVRDAINATELGLNALHVKCLHIIADTPHCTANDIVNKTQRDKAQIARLIKELLSLALIAKCADENDKRCFILSLTNSGQTLYKTLKQAESTVDTLLCKGLDQAQIDNFLMVANTMINNVNNQK</sequence>